<proteinExistence type="predicted"/>
<accession>A0A4Z1C717</accession>
<dbReference type="EMBL" id="SRPG01000169">
    <property type="protein sequence ID" value="TGN54877.1"/>
    <property type="molecule type" value="Genomic_DNA"/>
</dbReference>
<name>A0A4Z1C717_9RHOB</name>
<keyword evidence="2" id="KW-1185">Reference proteome</keyword>
<evidence type="ECO:0000313" key="1">
    <source>
        <dbReference type="EMBL" id="TGN54877.1"/>
    </source>
</evidence>
<gene>
    <name evidence="1" type="ORF">E4L95_15285</name>
</gene>
<sequence length="38" mass="4029">SDSIAQTFGKSLARQLGTRTGQALVRGVLGSLLGTRRR</sequence>
<reference evidence="1 2" key="1">
    <citation type="submission" date="2019-03" db="EMBL/GenBank/DDBJ databases">
        <authorList>
            <person name="Li J."/>
        </authorList>
    </citation>
    <scope>NUCLEOTIDE SEQUENCE [LARGE SCALE GENOMIC DNA]</scope>
    <source>
        <strain evidence="1 2">3058</strain>
    </source>
</reference>
<dbReference type="AlphaFoldDB" id="A0A4Z1C717"/>
<protein>
    <submittedName>
        <fullName evidence="1">DUF853 family protein</fullName>
    </submittedName>
</protein>
<evidence type="ECO:0000313" key="2">
    <source>
        <dbReference type="Proteomes" id="UP000297972"/>
    </source>
</evidence>
<dbReference type="Proteomes" id="UP000297972">
    <property type="component" value="Unassembled WGS sequence"/>
</dbReference>
<comment type="caution">
    <text evidence="1">The sequence shown here is derived from an EMBL/GenBank/DDBJ whole genome shotgun (WGS) entry which is preliminary data.</text>
</comment>
<organism evidence="1 2">
    <name type="scientific">Paracoccus liaowanqingii</name>
    <dbReference type="NCBI Taxonomy" id="2560053"/>
    <lineage>
        <taxon>Bacteria</taxon>
        <taxon>Pseudomonadati</taxon>
        <taxon>Pseudomonadota</taxon>
        <taxon>Alphaproteobacteria</taxon>
        <taxon>Rhodobacterales</taxon>
        <taxon>Paracoccaceae</taxon>
        <taxon>Paracoccus</taxon>
    </lineage>
</organism>
<feature type="non-terminal residue" evidence="1">
    <location>
        <position position="1"/>
    </location>
</feature>